<accession>A0AAQ4D631</accession>
<evidence type="ECO:0000313" key="2">
    <source>
        <dbReference type="EMBL" id="KAK8757921.1"/>
    </source>
</evidence>
<name>A0AAQ4D631_AMBAM</name>
<protein>
    <submittedName>
        <fullName evidence="2">Uncharacterized protein</fullName>
    </submittedName>
</protein>
<evidence type="ECO:0000313" key="3">
    <source>
        <dbReference type="Proteomes" id="UP001321473"/>
    </source>
</evidence>
<feature type="region of interest" description="Disordered" evidence="1">
    <location>
        <begin position="1"/>
        <end position="32"/>
    </location>
</feature>
<comment type="caution">
    <text evidence="2">The sequence shown here is derived from an EMBL/GenBank/DDBJ whole genome shotgun (WGS) entry which is preliminary data.</text>
</comment>
<organism evidence="2 3">
    <name type="scientific">Amblyomma americanum</name>
    <name type="common">Lone star tick</name>
    <dbReference type="NCBI Taxonomy" id="6943"/>
    <lineage>
        <taxon>Eukaryota</taxon>
        <taxon>Metazoa</taxon>
        <taxon>Ecdysozoa</taxon>
        <taxon>Arthropoda</taxon>
        <taxon>Chelicerata</taxon>
        <taxon>Arachnida</taxon>
        <taxon>Acari</taxon>
        <taxon>Parasitiformes</taxon>
        <taxon>Ixodida</taxon>
        <taxon>Ixodoidea</taxon>
        <taxon>Ixodidae</taxon>
        <taxon>Amblyomminae</taxon>
        <taxon>Amblyomma</taxon>
    </lineage>
</organism>
<dbReference type="AlphaFoldDB" id="A0AAQ4D631"/>
<feature type="compositionally biased region" description="Low complexity" evidence="1">
    <location>
        <begin position="92"/>
        <end position="105"/>
    </location>
</feature>
<feature type="region of interest" description="Disordered" evidence="1">
    <location>
        <begin position="77"/>
        <end position="129"/>
    </location>
</feature>
<feature type="compositionally biased region" description="Basic and acidic residues" evidence="1">
    <location>
        <begin position="8"/>
        <end position="18"/>
    </location>
</feature>
<reference evidence="2 3" key="1">
    <citation type="journal article" date="2023" name="Arcadia Sci">
        <title>De novo assembly of a long-read Amblyomma americanum tick genome.</title>
        <authorList>
            <person name="Chou S."/>
            <person name="Poskanzer K.E."/>
            <person name="Rollins M."/>
            <person name="Thuy-Boun P.S."/>
        </authorList>
    </citation>
    <scope>NUCLEOTIDE SEQUENCE [LARGE SCALE GENOMIC DNA]</scope>
    <source>
        <strain evidence="2">F_SG_1</strain>
        <tissue evidence="2">Salivary glands</tissue>
    </source>
</reference>
<evidence type="ECO:0000256" key="1">
    <source>
        <dbReference type="SAM" id="MobiDB-lite"/>
    </source>
</evidence>
<sequence length="129" mass="14110">MSSEEQANGDRDGERSSRMDFGAPRYQEERAPPPIVLRALLRAHLQPRQNVLYHVIEDYVILEGFQPFPVNQGCDMRSMALDASPPSVQGSSAALPAAPDSATDLVPDPNTTQEASSGQAPIPKRRGRR</sequence>
<keyword evidence="3" id="KW-1185">Reference proteome</keyword>
<dbReference type="Proteomes" id="UP001321473">
    <property type="component" value="Unassembled WGS sequence"/>
</dbReference>
<gene>
    <name evidence="2" type="ORF">V5799_004448</name>
</gene>
<proteinExistence type="predicted"/>
<dbReference type="EMBL" id="JARKHS020034676">
    <property type="protein sequence ID" value="KAK8757921.1"/>
    <property type="molecule type" value="Genomic_DNA"/>
</dbReference>
<feature type="compositionally biased region" description="Polar residues" evidence="1">
    <location>
        <begin position="109"/>
        <end position="119"/>
    </location>
</feature>